<dbReference type="Gene3D" id="2.30.110.10">
    <property type="entry name" value="Electron Transport, Fmn-binding Protein, Chain A"/>
    <property type="match status" value="1"/>
</dbReference>
<dbReference type="AlphaFoldDB" id="A0A7W7L9D5"/>
<gene>
    <name evidence="2" type="ORF">FHS38_001539</name>
</gene>
<reference evidence="2 3" key="1">
    <citation type="submission" date="2020-08" db="EMBL/GenBank/DDBJ databases">
        <title>Genomic Encyclopedia of Type Strains, Phase III (KMG-III): the genomes of soil and plant-associated and newly described type strains.</title>
        <authorList>
            <person name="Whitman W."/>
        </authorList>
    </citation>
    <scope>NUCLEOTIDE SEQUENCE [LARGE SCALE GENOMIC DNA]</scope>
    <source>
        <strain evidence="2 3">CECT 3265</strain>
    </source>
</reference>
<proteinExistence type="predicted"/>
<dbReference type="InterPro" id="IPR012349">
    <property type="entry name" value="Split_barrel_FMN-bd"/>
</dbReference>
<comment type="caution">
    <text evidence="2">The sequence shown here is derived from an EMBL/GenBank/DDBJ whole genome shotgun (WGS) entry which is preliminary data.</text>
</comment>
<dbReference type="Proteomes" id="UP000556436">
    <property type="component" value="Unassembled WGS sequence"/>
</dbReference>
<organism evidence="2 3">
    <name type="scientific">Streptomyces netropsis</name>
    <name type="common">Streptoverticillium netropsis</name>
    <dbReference type="NCBI Taxonomy" id="55404"/>
    <lineage>
        <taxon>Bacteria</taxon>
        <taxon>Bacillati</taxon>
        <taxon>Actinomycetota</taxon>
        <taxon>Actinomycetes</taxon>
        <taxon>Kitasatosporales</taxon>
        <taxon>Streptomycetaceae</taxon>
        <taxon>Streptomyces</taxon>
    </lineage>
</organism>
<dbReference type="NCBIfam" id="TIGR03666">
    <property type="entry name" value="Rv2061_F420"/>
    <property type="match status" value="1"/>
</dbReference>
<dbReference type="PANTHER" id="PTHR35176">
    <property type="entry name" value="HEME OXYGENASE HI_0854-RELATED"/>
    <property type="match status" value="1"/>
</dbReference>
<dbReference type="InterPro" id="IPR019965">
    <property type="entry name" value="PPOX_F420-dep_Rv2061_put"/>
</dbReference>
<keyword evidence="3" id="KW-1185">Reference proteome</keyword>
<dbReference type="GO" id="GO:0070967">
    <property type="term" value="F:coenzyme F420 binding"/>
    <property type="evidence" value="ECO:0007669"/>
    <property type="project" value="TreeGrafter"/>
</dbReference>
<evidence type="ECO:0000313" key="2">
    <source>
        <dbReference type="EMBL" id="MBB4885511.1"/>
    </source>
</evidence>
<sequence>MTQPTSPGLKPFVKQGTILLTTHKRDGTPVGTPVNIAVDGDHAYVRTFGQAWKAKRMRHTPEVEICPSTLRGKPTGPARKARARLLEQGGEEDKRAAKCLARKYPVLHGVLVPLTHRLKRDRTLHYEVRLLEE</sequence>
<keyword evidence="1" id="KW-0560">Oxidoreductase</keyword>
<dbReference type="PANTHER" id="PTHR35176:SF11">
    <property type="entry name" value="PYRIDOXAMINE 5'-PHOSPHATE OXIDASE FAMILY PROTEIN"/>
    <property type="match status" value="1"/>
</dbReference>
<dbReference type="GO" id="GO:0016627">
    <property type="term" value="F:oxidoreductase activity, acting on the CH-CH group of donors"/>
    <property type="evidence" value="ECO:0007669"/>
    <property type="project" value="TreeGrafter"/>
</dbReference>
<dbReference type="RefSeq" id="WP_184732076.1">
    <property type="nucleotide sequence ID" value="NZ_BMRW01000011.1"/>
</dbReference>
<evidence type="ECO:0000313" key="3">
    <source>
        <dbReference type="Proteomes" id="UP000556436"/>
    </source>
</evidence>
<accession>A0A7W7L9D5</accession>
<protein>
    <recommendedName>
        <fullName evidence="4">PPOX class F420-dependent enzyme, family</fullName>
    </recommendedName>
</protein>
<dbReference type="SUPFAM" id="SSF50475">
    <property type="entry name" value="FMN-binding split barrel"/>
    <property type="match status" value="1"/>
</dbReference>
<dbReference type="InterPro" id="IPR052019">
    <property type="entry name" value="F420H2_bilvrd_red/Heme_oxyg"/>
</dbReference>
<dbReference type="GO" id="GO:0005829">
    <property type="term" value="C:cytosol"/>
    <property type="evidence" value="ECO:0007669"/>
    <property type="project" value="TreeGrafter"/>
</dbReference>
<name>A0A7W7L9D5_STRNE</name>
<evidence type="ECO:0000256" key="1">
    <source>
        <dbReference type="ARBA" id="ARBA00023002"/>
    </source>
</evidence>
<evidence type="ECO:0008006" key="4">
    <source>
        <dbReference type="Google" id="ProtNLM"/>
    </source>
</evidence>
<dbReference type="EMBL" id="JACHJG010000002">
    <property type="protein sequence ID" value="MBB4885511.1"/>
    <property type="molecule type" value="Genomic_DNA"/>
</dbReference>